<sequence>MTERDLTAGRYGPKLTQLGGPPLLLRRSHRTPAVVWVSQATSIGHFRYPGGTPANQREPHLLDEQATSIGHFRYPGGTPANQREPHLLDEQVVSWPSLLVFFRFAFREFSP</sequence>
<organism evidence="1 2">
    <name type="scientific">Heterocephalus glaber</name>
    <name type="common">Naked mole rat</name>
    <dbReference type="NCBI Taxonomy" id="10181"/>
    <lineage>
        <taxon>Eukaryota</taxon>
        <taxon>Metazoa</taxon>
        <taxon>Chordata</taxon>
        <taxon>Craniata</taxon>
        <taxon>Vertebrata</taxon>
        <taxon>Euteleostomi</taxon>
        <taxon>Mammalia</taxon>
        <taxon>Eutheria</taxon>
        <taxon>Euarchontoglires</taxon>
        <taxon>Glires</taxon>
        <taxon>Rodentia</taxon>
        <taxon>Hystricomorpha</taxon>
        <taxon>Bathyergidae</taxon>
        <taxon>Heterocephalus</taxon>
    </lineage>
</organism>
<proteinExistence type="predicted"/>
<reference evidence="1 2" key="1">
    <citation type="journal article" date="2011" name="Nature">
        <title>Genome sequencing reveals insights into physiology and longevity of the naked mole rat.</title>
        <authorList>
            <person name="Kim E.B."/>
            <person name="Fang X."/>
            <person name="Fushan A.A."/>
            <person name="Huang Z."/>
            <person name="Lobanov A.V."/>
            <person name="Han L."/>
            <person name="Marino S.M."/>
            <person name="Sun X."/>
            <person name="Turanov A.A."/>
            <person name="Yang P."/>
            <person name="Yim S.H."/>
            <person name="Zhao X."/>
            <person name="Kasaikina M.V."/>
            <person name="Stoletzki N."/>
            <person name="Peng C."/>
            <person name="Polak P."/>
            <person name="Xiong Z."/>
            <person name="Kiezun A."/>
            <person name="Zhu Y."/>
            <person name="Chen Y."/>
            <person name="Kryukov G.V."/>
            <person name="Zhang Q."/>
            <person name="Peshkin L."/>
            <person name="Yang L."/>
            <person name="Bronson R.T."/>
            <person name="Buffenstein R."/>
            <person name="Wang B."/>
            <person name="Han C."/>
            <person name="Li Q."/>
            <person name="Chen L."/>
            <person name="Zhao W."/>
            <person name="Sunyaev S.R."/>
            <person name="Park T.J."/>
            <person name="Zhang G."/>
            <person name="Wang J."/>
            <person name="Gladyshev V.N."/>
        </authorList>
    </citation>
    <scope>NUCLEOTIDE SEQUENCE [LARGE SCALE GENOMIC DNA]</scope>
</reference>
<dbReference type="InParanoid" id="G5BW91"/>
<gene>
    <name evidence="1" type="ORF">GW7_04605</name>
</gene>
<dbReference type="Proteomes" id="UP000006813">
    <property type="component" value="Unassembled WGS sequence"/>
</dbReference>
<dbReference type="AlphaFoldDB" id="G5BW91"/>
<name>G5BW91_HETGA</name>
<dbReference type="EMBL" id="JH172199">
    <property type="protein sequence ID" value="EHB13548.1"/>
    <property type="molecule type" value="Genomic_DNA"/>
</dbReference>
<accession>G5BW91</accession>
<evidence type="ECO:0000313" key="1">
    <source>
        <dbReference type="EMBL" id="EHB13548.1"/>
    </source>
</evidence>
<protein>
    <submittedName>
        <fullName evidence="1">Uncharacterized protein</fullName>
    </submittedName>
</protein>
<evidence type="ECO:0000313" key="2">
    <source>
        <dbReference type="Proteomes" id="UP000006813"/>
    </source>
</evidence>